<reference evidence="3" key="1">
    <citation type="submission" date="2025-08" db="UniProtKB">
        <authorList>
            <consortium name="RefSeq"/>
        </authorList>
    </citation>
    <scope>IDENTIFICATION</scope>
    <source>
        <tissue evidence="3">Muscle</tissue>
    </source>
</reference>
<organism evidence="2 3">
    <name type="scientific">Limulus polyphemus</name>
    <name type="common">Atlantic horseshoe crab</name>
    <dbReference type="NCBI Taxonomy" id="6850"/>
    <lineage>
        <taxon>Eukaryota</taxon>
        <taxon>Metazoa</taxon>
        <taxon>Ecdysozoa</taxon>
        <taxon>Arthropoda</taxon>
        <taxon>Chelicerata</taxon>
        <taxon>Merostomata</taxon>
        <taxon>Xiphosura</taxon>
        <taxon>Limulidae</taxon>
        <taxon>Limulus</taxon>
    </lineage>
</organism>
<keyword evidence="2" id="KW-1185">Reference proteome</keyword>
<name>A0ABM1RU96_LIMPO</name>
<feature type="compositionally biased region" description="Basic and acidic residues" evidence="1">
    <location>
        <begin position="518"/>
        <end position="529"/>
    </location>
</feature>
<protein>
    <submittedName>
        <fullName evidence="3">Uncharacterized protein LOC106475027</fullName>
    </submittedName>
</protein>
<feature type="compositionally biased region" description="Polar residues" evidence="1">
    <location>
        <begin position="316"/>
        <end position="331"/>
    </location>
</feature>
<feature type="compositionally biased region" description="Basic and acidic residues" evidence="1">
    <location>
        <begin position="341"/>
        <end position="359"/>
    </location>
</feature>
<feature type="compositionally biased region" description="Basic and acidic residues" evidence="1">
    <location>
        <begin position="1016"/>
        <end position="1040"/>
    </location>
</feature>
<dbReference type="RefSeq" id="XP_022234951.1">
    <property type="nucleotide sequence ID" value="XM_022379243.1"/>
</dbReference>
<feature type="region of interest" description="Disordered" evidence="1">
    <location>
        <begin position="241"/>
        <end position="368"/>
    </location>
</feature>
<feature type="region of interest" description="Disordered" evidence="1">
    <location>
        <begin position="998"/>
        <end position="1065"/>
    </location>
</feature>
<feature type="region of interest" description="Disordered" evidence="1">
    <location>
        <begin position="157"/>
        <end position="200"/>
    </location>
</feature>
<gene>
    <name evidence="3" type="primary">LOC106475027</name>
</gene>
<proteinExistence type="predicted"/>
<feature type="compositionally biased region" description="Basic and acidic residues" evidence="1">
    <location>
        <begin position="189"/>
        <end position="200"/>
    </location>
</feature>
<feature type="compositionally biased region" description="Low complexity" evidence="1">
    <location>
        <begin position="242"/>
        <end position="258"/>
    </location>
</feature>
<feature type="compositionally biased region" description="Polar residues" evidence="1">
    <location>
        <begin position="400"/>
        <end position="411"/>
    </location>
</feature>
<evidence type="ECO:0000313" key="3">
    <source>
        <dbReference type="RefSeq" id="XP_022234951.1"/>
    </source>
</evidence>
<dbReference type="Proteomes" id="UP000694941">
    <property type="component" value="Unplaced"/>
</dbReference>
<feature type="compositionally biased region" description="Basic and acidic residues" evidence="1">
    <location>
        <begin position="63"/>
        <end position="81"/>
    </location>
</feature>
<sequence>DNRETIRRHPRKEILTLASGGTEIRPEDVANVLSYERATKFDRRGWSKLVTPENPWDTYKVQRPPEDHFGKPKDSRITRASEGHRSMQEYFGGQYEYHKPHESQTNQQRKSVVPVNEYTSKSTNITLPSGTPVISINQVADHMQKIGDNVQTMPTKVISSRQTNKKVKVPQRNPDRREKASQWSNTRNLFREKSKSTSHLVREEFEDAPWLQSVLPQESSYQKSRNLSDYDIRQNFREESYTTELSTKTSAKSKTPSSAEVQRNTPTKPKMPSSAELPRKTSAKSKTTSSEELQRNTPTKPKMPSSAELPRKTSAKSKTPSSEELQRNTPTKPKMSSFAEVPKEKTSYKIGRDNYHTSKESMNSDFSLKSESVFRCSEKTFEQYELIEGKRKIRRKITKSTDFSRVSSKSSINDEETRSKESEQQRSPTEEKTYTETILDIKVDNNISTRYVTAEADRTPILKEIENRNVPETNDREPETLGKYKSIDSGAIYVKRLKQSISPFSKETNVQAKSRSQKANDHHSDHTQSREMCQTSRKQNENPPGDYSTGKLTNVRVCHFTTEREQKHKLERNTLDHAGLKRSISATRENVENELESRWDEKRKRENQFINAGKYNFPPAVNTVTTREIATNTVASAFKNKTNSNQKPVKSELMDKMTSRREKNFDWENYEKKLQSMLMKKEDLSTLKVQTDSDKSSEETRTASIKPKLFASIIIKPPGGDLIEKEFSSADKVEMIHSGSTKKREFSYLPYPQTFPKDLGSCEAPDNNDDNKDHLGVYHQAHWKKSDTVKKNYKISNDPSPNDALINDLVKKNYKISNDPSPNDALINDLVKVSDHDGHNCGQFPVGTVKQGYSNEIYQEEAIFRQSRRAQDELTGREDDIESEDPVCGPAWLQREKRQREEADWETFEQRQHLKYSRHEALESSDVKQTGRNRFDWPKVVGVRIYSTPLEERTPHQTNTVDTVKDVVNDTAHRFTKNPLSHLGIVARGISVRREENLQSELQNKDRDTLSVSDQKPNEERHSAWRDQYESLSRNRDNENKSAQISGAKGATSDWKNDNDENVSNWRKNDDKIALSWGRGNDNDTGEYIKRGDSVSEKQYESYTPELLKEYGLQLKLSSLEQLGKDLNDDARSRACPAVACDSSEEKNVQEEALTTKKVRFDFEESLDTTFTSKRNSRSLVKSSTCVIGWNSGIAPSTGTTSQESQQIKEDLERYRLNQSCQLPEPEAVGSVPTRYRVSTCAMNDNRVDMTFPSRSAAPVASFKNERTCRHSLEGSASHINLSNSQVLRQNLHCNGAGSDFIPPQVKTGYDVINSNINLPRNVASSPTGERNVSRETRQLRYSSFVTVKSRDNDRSEVSDICQMNKNMSCEQLQRFPDVDDQESRNVEWVRLAEARQQREFDWSTLENQHKPTSTPVHWLDHIHLKNTRTTIGSIPNTSDDVELRHAQEVEKENFSRQASDNKSEWHGTLLNQQMREEIQYEDETKDFTRHEHCNRLATTSGNESHLEQSKNQTGKLEVILDLIETWSPIEKTTSKLENSFRDDDPYISDFKVGDVGVNSFSGAQKTEARTVPGVVDIEINSYSEAQKPESRTVPGVVDIEFNSYPEAQKTEARTVPGVVDIEINSYPKAQKTEARTVPGVVDIEVKSYSEAQKPESRTVPELEAVEVKSSSRIEFTDVPTVEAEEAETSLRLYNEKLQEQLVSSETMTFFQPSPHSSKVSQISNFGEQKLFNPIFNSRKFLELREYENGSNNLTEKSEVQEKLKTIFKNRPSKIELKKILESKDGQEWFSDMPEVPQSKVELKDGEEYFSRIPEVSESKVGSKNEQKCISNIAEVLDSKMEQKGGQEYFSRVPESPELQTFEEVQQRTAEEDYGKSALVIPLSERPKHHFHMKKKGKCFLHWSSLKTKTRS</sequence>
<evidence type="ECO:0000256" key="1">
    <source>
        <dbReference type="SAM" id="MobiDB-lite"/>
    </source>
</evidence>
<feature type="compositionally biased region" description="Polar residues" evidence="1">
    <location>
        <begin position="505"/>
        <end position="514"/>
    </location>
</feature>
<feature type="compositionally biased region" description="Basic and acidic residues" evidence="1">
    <location>
        <begin position="415"/>
        <end position="434"/>
    </location>
</feature>
<evidence type="ECO:0000313" key="2">
    <source>
        <dbReference type="Proteomes" id="UP000694941"/>
    </source>
</evidence>
<dbReference type="GeneID" id="106475027"/>
<feature type="non-terminal residue" evidence="3">
    <location>
        <position position="1"/>
    </location>
</feature>
<feature type="compositionally biased region" description="Basic and acidic residues" evidence="1">
    <location>
        <begin position="998"/>
        <end position="1009"/>
    </location>
</feature>
<feature type="region of interest" description="Disordered" evidence="1">
    <location>
        <begin position="391"/>
        <end position="434"/>
    </location>
</feature>
<feature type="region of interest" description="Disordered" evidence="1">
    <location>
        <begin position="505"/>
        <end position="551"/>
    </location>
</feature>
<feature type="region of interest" description="Disordered" evidence="1">
    <location>
        <begin position="52"/>
        <end position="81"/>
    </location>
</feature>
<accession>A0ABM1RU96</accession>